<dbReference type="EMBL" id="MFFU01000025">
    <property type="protein sequence ID" value="OGF19152.1"/>
    <property type="molecule type" value="Genomic_DNA"/>
</dbReference>
<dbReference type="AlphaFoldDB" id="A0A1F5RXV2"/>
<proteinExistence type="predicted"/>
<gene>
    <name evidence="1" type="ORF">A3D54_02825</name>
</gene>
<sequence>MKIKEKDLPISNKLWLSVTQAAKLLGVEQKTIRRAIKTKEVLYLIEGNRYSLEMGSLLGWAHQSPRLKNKLGRDGIGKFVKEWKEEFVGIKALKHKSIKTQEH</sequence>
<evidence type="ECO:0000313" key="2">
    <source>
        <dbReference type="Proteomes" id="UP000177691"/>
    </source>
</evidence>
<evidence type="ECO:0000313" key="1">
    <source>
        <dbReference type="EMBL" id="OGF19152.1"/>
    </source>
</evidence>
<reference evidence="1 2" key="1">
    <citation type="journal article" date="2016" name="Nat. Commun.">
        <title>Thousands of microbial genomes shed light on interconnected biogeochemical processes in an aquifer system.</title>
        <authorList>
            <person name="Anantharaman K."/>
            <person name="Brown C.T."/>
            <person name="Hug L.A."/>
            <person name="Sharon I."/>
            <person name="Castelle C.J."/>
            <person name="Probst A.J."/>
            <person name="Thomas B.C."/>
            <person name="Singh A."/>
            <person name="Wilkins M.J."/>
            <person name="Karaoz U."/>
            <person name="Brodie E.L."/>
            <person name="Williams K.H."/>
            <person name="Hubbard S.S."/>
            <person name="Banfield J.F."/>
        </authorList>
    </citation>
    <scope>NUCLEOTIDE SEQUENCE [LARGE SCALE GENOMIC DNA]</scope>
</reference>
<accession>A0A1F5RXV2</accession>
<evidence type="ECO:0008006" key="3">
    <source>
        <dbReference type="Google" id="ProtNLM"/>
    </source>
</evidence>
<comment type="caution">
    <text evidence="1">The sequence shown here is derived from an EMBL/GenBank/DDBJ whole genome shotgun (WGS) entry which is preliminary data.</text>
</comment>
<name>A0A1F5RXV2_9BACT</name>
<dbReference type="Proteomes" id="UP000177691">
    <property type="component" value="Unassembled WGS sequence"/>
</dbReference>
<organism evidence="1 2">
    <name type="scientific">Candidatus Falkowbacteria bacterium RIFCSPHIGHO2_02_FULL_45_15</name>
    <dbReference type="NCBI Taxonomy" id="1797987"/>
    <lineage>
        <taxon>Bacteria</taxon>
        <taxon>Candidatus Falkowiibacteriota</taxon>
    </lineage>
</organism>
<protein>
    <recommendedName>
        <fullName evidence="3">Helix-turn-helix domain-containing protein</fullName>
    </recommendedName>
</protein>